<feature type="coiled-coil region" evidence="1">
    <location>
        <begin position="257"/>
        <end position="291"/>
    </location>
</feature>
<organism evidence="3 4">
    <name type="scientific">Effrenium voratum</name>
    <dbReference type="NCBI Taxonomy" id="2562239"/>
    <lineage>
        <taxon>Eukaryota</taxon>
        <taxon>Sar</taxon>
        <taxon>Alveolata</taxon>
        <taxon>Dinophyceae</taxon>
        <taxon>Suessiales</taxon>
        <taxon>Symbiodiniaceae</taxon>
        <taxon>Effrenium</taxon>
    </lineage>
</organism>
<feature type="compositionally biased region" description="Basic and acidic residues" evidence="2">
    <location>
        <begin position="451"/>
        <end position="461"/>
    </location>
</feature>
<keyword evidence="1" id="KW-0175">Coiled coil</keyword>
<feature type="region of interest" description="Disordered" evidence="2">
    <location>
        <begin position="217"/>
        <end position="255"/>
    </location>
</feature>
<feature type="compositionally biased region" description="Basic and acidic residues" evidence="2">
    <location>
        <begin position="479"/>
        <end position="497"/>
    </location>
</feature>
<name>A0AA36J1Z9_9DINO</name>
<comment type="caution">
    <text evidence="3">The sequence shown here is derived from an EMBL/GenBank/DDBJ whole genome shotgun (WGS) entry which is preliminary data.</text>
</comment>
<keyword evidence="4" id="KW-1185">Reference proteome</keyword>
<evidence type="ECO:0000256" key="2">
    <source>
        <dbReference type="SAM" id="MobiDB-lite"/>
    </source>
</evidence>
<evidence type="ECO:0000256" key="1">
    <source>
        <dbReference type="SAM" id="Coils"/>
    </source>
</evidence>
<proteinExistence type="predicted"/>
<dbReference type="AlphaFoldDB" id="A0AA36J1Z9"/>
<reference evidence="3" key="1">
    <citation type="submission" date="2023-08" db="EMBL/GenBank/DDBJ databases">
        <authorList>
            <person name="Chen Y."/>
            <person name="Shah S."/>
            <person name="Dougan E. K."/>
            <person name="Thang M."/>
            <person name="Chan C."/>
        </authorList>
    </citation>
    <scope>NUCLEOTIDE SEQUENCE</scope>
</reference>
<feature type="region of interest" description="Disordered" evidence="2">
    <location>
        <begin position="412"/>
        <end position="511"/>
    </location>
</feature>
<sequence>MAGAENKVTVQEKGDRPPWDMTWLPSLPALWESQRALRQRSISGKPLVTGIMSRRHGVEVCVGSMACVKLNHEVLKPITSAMAESACLQTPGLELLFHEVLAFHVSAGYPDEKQMAAVAHADAWGLKRMLNFLRRKWYKEETPRDAMVRDLVQDYQQAFNQLHADIGGALFEDCRQAAVEDEENAENEQDEILTVTSYESTLAPFDAEQMEEARVENARRPLPPPSGRATLGLDAGSPVAVEGNGQEHEGHPAAGGMEDLQTSHMVGEGEMEELQQKLRLAELKLEAKRLMAVEKERMRQLKRHQASLSTRKSLVIDLLDGAETEPISHQNLKNYEEETQLYIPDTQAIMDVMHDGPGLESPSGKFPLALQAKNAQNVKALDKPLVEVPMVSEQVSPLKRVVTREDQLAAKAARKRKSEDEEESCEKKKTKKAGRLANKQANLKKKTSKGKAADKTEDVKTSKKKTSKNKTDTPPAKQALEKKETPDKVANKNKGERSSSSGKGGVRSKTFAGRYKPTTTWMGNFWEAAVSSFGSIIKPRMESGSQTRLETQFWKFAKEFCSGHSTYADGSDCNGLCTQAAGEFWQSLTVPDVD</sequence>
<gene>
    <name evidence="3" type="ORF">EVOR1521_LOCUS21126</name>
</gene>
<accession>A0AA36J1Z9</accession>
<dbReference type="EMBL" id="CAUJNA010003250">
    <property type="protein sequence ID" value="CAJ1397021.1"/>
    <property type="molecule type" value="Genomic_DNA"/>
</dbReference>
<protein>
    <submittedName>
        <fullName evidence="3">Uncharacterized protein</fullName>
    </submittedName>
</protein>
<evidence type="ECO:0000313" key="4">
    <source>
        <dbReference type="Proteomes" id="UP001178507"/>
    </source>
</evidence>
<dbReference type="Proteomes" id="UP001178507">
    <property type="component" value="Unassembled WGS sequence"/>
</dbReference>
<evidence type="ECO:0000313" key="3">
    <source>
        <dbReference type="EMBL" id="CAJ1397021.1"/>
    </source>
</evidence>